<feature type="signal peptide" evidence="1">
    <location>
        <begin position="1"/>
        <end position="29"/>
    </location>
</feature>
<gene>
    <name evidence="3" type="ordered locus">Arad_7997</name>
</gene>
<dbReference type="RefSeq" id="WP_007693320.1">
    <property type="nucleotide sequence ID" value="NC_011983.1"/>
</dbReference>
<sequence>MLSGRPVIRNSVFAALVAICAILPPTAHAADPIVQEQYPEPPVTQHGIWGAIAFSPIHNKYGFFWGADKREEAENIAVKYCQNQADSGCRLAITFRNHRHWTDDDQSGFPYEHCAALSVAEDRDRKVTRWGAASAPTRKDAEDAAIKSCGDSNQCKIHEWVCT</sequence>
<feature type="domain" description="DUF4189" evidence="2">
    <location>
        <begin position="112"/>
        <end position="162"/>
    </location>
</feature>
<dbReference type="InterPro" id="IPR025240">
    <property type="entry name" value="DUF4189"/>
</dbReference>
<dbReference type="STRING" id="311403.Arad_7997"/>
<keyword evidence="1" id="KW-0732">Signal</keyword>
<reference evidence="3 4" key="1">
    <citation type="journal article" date="2009" name="J. Bacteriol.">
        <title>Genome sequences of three Agrobacterium biovars help elucidate the evolution of multichromosome genomes in bacteria.</title>
        <authorList>
            <person name="Slater S.C."/>
            <person name="Goldman B.S."/>
            <person name="Goodner B."/>
            <person name="Setubal J.C."/>
            <person name="Farrand S.K."/>
            <person name="Nester E.W."/>
            <person name="Burr T.J."/>
            <person name="Banta L."/>
            <person name="Dickerman A.W."/>
            <person name="Paulsen I."/>
            <person name="Otten L."/>
            <person name="Suen G."/>
            <person name="Welch R."/>
            <person name="Almeida N.F."/>
            <person name="Arnold F."/>
            <person name="Burton O.T."/>
            <person name="Du Z."/>
            <person name="Ewing A."/>
            <person name="Godsy E."/>
            <person name="Heisel S."/>
            <person name="Houmiel K.L."/>
            <person name="Jhaveri J."/>
            <person name="Lu J."/>
            <person name="Miller N.M."/>
            <person name="Norton S."/>
            <person name="Chen Q."/>
            <person name="Phoolcharoen W."/>
            <person name="Ohlin V."/>
            <person name="Ondrusek D."/>
            <person name="Pride N."/>
            <person name="Stricklin S.L."/>
            <person name="Sun J."/>
            <person name="Wheeler C."/>
            <person name="Wilson L."/>
            <person name="Zhu H."/>
            <person name="Wood D.W."/>
        </authorList>
    </citation>
    <scope>NUCLEOTIDE SEQUENCE [LARGE SCALE GENOMIC DNA]</scope>
    <source>
        <strain evidence="4">K84 / ATCC BAA-868</strain>
    </source>
</reference>
<feature type="chain" id="PRO_5002886995" description="DUF4189 domain-containing protein" evidence="1">
    <location>
        <begin position="30"/>
        <end position="163"/>
    </location>
</feature>
<dbReference type="KEGG" id="ara:Arad_7997"/>
<accession>B9JHI1</accession>
<evidence type="ECO:0000256" key="1">
    <source>
        <dbReference type="SAM" id="SignalP"/>
    </source>
</evidence>
<dbReference type="Pfam" id="PF13827">
    <property type="entry name" value="DUF4189"/>
    <property type="match status" value="2"/>
</dbReference>
<name>B9JHI1_RHIR8</name>
<dbReference type="EMBL" id="CP000629">
    <property type="protein sequence ID" value="ACM29374.1"/>
    <property type="molecule type" value="Genomic_DNA"/>
</dbReference>
<evidence type="ECO:0000313" key="3">
    <source>
        <dbReference type="EMBL" id="ACM29374.1"/>
    </source>
</evidence>
<evidence type="ECO:0000313" key="4">
    <source>
        <dbReference type="Proteomes" id="UP000001600"/>
    </source>
</evidence>
<dbReference type="AlphaFoldDB" id="B9JHI1"/>
<feature type="domain" description="DUF4189" evidence="2">
    <location>
        <begin position="49"/>
        <end position="98"/>
    </location>
</feature>
<dbReference type="Proteomes" id="UP000001600">
    <property type="component" value="Chromosome 2"/>
</dbReference>
<organism evidence="3 4">
    <name type="scientific">Rhizobium rhizogenes (strain K84 / ATCC BAA-868)</name>
    <name type="common">Agrobacterium radiobacter</name>
    <dbReference type="NCBI Taxonomy" id="311403"/>
    <lineage>
        <taxon>Bacteria</taxon>
        <taxon>Pseudomonadati</taxon>
        <taxon>Pseudomonadota</taxon>
        <taxon>Alphaproteobacteria</taxon>
        <taxon>Hyphomicrobiales</taxon>
        <taxon>Rhizobiaceae</taxon>
        <taxon>Rhizobium/Agrobacterium group</taxon>
        <taxon>Rhizobium</taxon>
    </lineage>
</organism>
<evidence type="ECO:0000259" key="2">
    <source>
        <dbReference type="Pfam" id="PF13827"/>
    </source>
</evidence>
<dbReference type="HOGENOM" id="CLU_1764111_0_0_5"/>
<protein>
    <recommendedName>
        <fullName evidence="2">DUF4189 domain-containing protein</fullName>
    </recommendedName>
</protein>
<proteinExistence type="predicted"/>